<evidence type="ECO:0000313" key="3">
    <source>
        <dbReference type="Proteomes" id="UP000319986"/>
    </source>
</evidence>
<feature type="domain" description="IrrE N-terminal-like" evidence="1">
    <location>
        <begin position="53"/>
        <end position="138"/>
    </location>
</feature>
<dbReference type="Pfam" id="PF06114">
    <property type="entry name" value="Peptidase_M78"/>
    <property type="match status" value="1"/>
</dbReference>
<accession>A0A4Y4C1X0</accession>
<dbReference type="InterPro" id="IPR010359">
    <property type="entry name" value="IrrE_HExxH"/>
</dbReference>
<evidence type="ECO:0000259" key="1">
    <source>
        <dbReference type="Pfam" id="PF06114"/>
    </source>
</evidence>
<reference evidence="2 3" key="1">
    <citation type="submission" date="2019-06" db="EMBL/GenBank/DDBJ databases">
        <title>Whole genome shotgun sequence of Corynebacterium variabile NBRC 15286.</title>
        <authorList>
            <person name="Hosoyama A."/>
            <person name="Uohara A."/>
            <person name="Ohji S."/>
            <person name="Ichikawa N."/>
        </authorList>
    </citation>
    <scope>NUCLEOTIDE SEQUENCE [LARGE SCALE GENOMIC DNA]</scope>
    <source>
        <strain evidence="2 3">NBRC 15286</strain>
    </source>
</reference>
<protein>
    <recommendedName>
        <fullName evidence="1">IrrE N-terminal-like domain-containing protein</fullName>
    </recommendedName>
</protein>
<dbReference type="EMBL" id="BJNT01000009">
    <property type="protein sequence ID" value="GEC86106.1"/>
    <property type="molecule type" value="Genomic_DNA"/>
</dbReference>
<evidence type="ECO:0000313" key="2">
    <source>
        <dbReference type="EMBL" id="GEC86106.1"/>
    </source>
</evidence>
<proteinExistence type="predicted"/>
<comment type="caution">
    <text evidence="2">The sequence shown here is derived from an EMBL/GenBank/DDBJ whole genome shotgun (WGS) entry which is preliminary data.</text>
</comment>
<organism evidence="2 3">
    <name type="scientific">Corynebacterium variabile</name>
    <dbReference type="NCBI Taxonomy" id="1727"/>
    <lineage>
        <taxon>Bacteria</taxon>
        <taxon>Bacillati</taxon>
        <taxon>Actinomycetota</taxon>
        <taxon>Actinomycetes</taxon>
        <taxon>Mycobacteriales</taxon>
        <taxon>Corynebacteriaceae</taxon>
        <taxon>Corynebacterium</taxon>
    </lineage>
</organism>
<dbReference type="AlphaFoldDB" id="A0A4Y4C1X0"/>
<name>A0A4Y4C1X0_9CORY</name>
<dbReference type="Proteomes" id="UP000319986">
    <property type="component" value="Unassembled WGS sequence"/>
</dbReference>
<gene>
    <name evidence="2" type="ORF">CVA01_14200</name>
</gene>
<sequence>MGLRRGERGCEDAQQDRQPLVHLFGDLICLNIGQDPHPAEDANYVDWHRGGPKAAWRPPDTITIQYGMTEADTLCSLAHEFGHFSHGDHCGHSPRAEARADRYAAHILIDPHHYRQAEEIFGPDPRRLAAELGVTVHLIKVWRTLTRKRDHPPS</sequence>